<dbReference type="Proteomes" id="UP000319776">
    <property type="component" value="Unassembled WGS sequence"/>
</dbReference>
<gene>
    <name evidence="2" type="ORF">FJO69_01325</name>
</gene>
<dbReference type="OrthoDB" id="401071at2"/>
<reference evidence="2 3" key="1">
    <citation type="submission" date="2019-06" db="EMBL/GenBank/DDBJ databases">
        <title>Mycoplasma falconis type strain whole genome sequence.</title>
        <authorList>
            <person name="Spergser J."/>
        </authorList>
    </citation>
    <scope>NUCLEOTIDE SEQUENCE [LARGE SCALE GENOMIC DNA]</scope>
    <source>
        <strain evidence="2 3">ATCC 51372</strain>
    </source>
</reference>
<protein>
    <recommendedName>
        <fullName evidence="4">Variable surface lipoprotein</fullName>
    </recommendedName>
</protein>
<organism evidence="2 3">
    <name type="scientific">[Mycoplasma] falconis</name>
    <dbReference type="NCBI Taxonomy" id="92403"/>
    <lineage>
        <taxon>Bacteria</taxon>
        <taxon>Bacillati</taxon>
        <taxon>Mycoplasmatota</taxon>
        <taxon>Mycoplasmoidales</taxon>
        <taxon>Metamycoplasmataceae</taxon>
        <taxon>Metamycoplasma</taxon>
    </lineage>
</organism>
<feature type="chain" id="PRO_5021276194" description="Variable surface lipoprotein" evidence="1">
    <location>
        <begin position="18"/>
        <end position="162"/>
    </location>
</feature>
<feature type="signal peptide" evidence="1">
    <location>
        <begin position="1"/>
        <end position="17"/>
    </location>
</feature>
<evidence type="ECO:0000313" key="2">
    <source>
        <dbReference type="EMBL" id="TPE57556.1"/>
    </source>
</evidence>
<comment type="caution">
    <text evidence="2">The sequence shown here is derived from an EMBL/GenBank/DDBJ whole genome shotgun (WGS) entry which is preliminary data.</text>
</comment>
<keyword evidence="1" id="KW-0732">Signal</keyword>
<accession>A0A501XAS0</accession>
<evidence type="ECO:0008006" key="4">
    <source>
        <dbReference type="Google" id="ProtNLM"/>
    </source>
</evidence>
<evidence type="ECO:0000313" key="3">
    <source>
        <dbReference type="Proteomes" id="UP000319776"/>
    </source>
</evidence>
<sequence>MKTFKSLFILSMAFAPAITCVSCQEPNNPNNNSNSQGFSKRVSGILNSSQLSNIKDQFSFQLTDLGRQNYQKAIEIFDQIYNQKYISSHSINNVLNDPEFKKYFIVSIYPKNIIYGHPITIKLEKKGENKPLPCISYEVRCPDRIQNGKMALDSYEEIYLDI</sequence>
<dbReference type="EMBL" id="VFSS01000003">
    <property type="protein sequence ID" value="TPE57556.1"/>
    <property type="molecule type" value="Genomic_DNA"/>
</dbReference>
<proteinExistence type="predicted"/>
<keyword evidence="3" id="KW-1185">Reference proteome</keyword>
<evidence type="ECO:0000256" key="1">
    <source>
        <dbReference type="SAM" id="SignalP"/>
    </source>
</evidence>
<dbReference type="RefSeq" id="WP_140781208.1">
    <property type="nucleotide sequence ID" value="NZ_VFSS01000003.1"/>
</dbReference>
<name>A0A501XAS0_9BACT</name>
<dbReference type="AlphaFoldDB" id="A0A501XAS0"/>